<evidence type="ECO:0000256" key="2">
    <source>
        <dbReference type="SAM" id="Phobius"/>
    </source>
</evidence>
<organism evidence="3 4">
    <name type="scientific">Streptomyces rimosus subsp. rimosus</name>
    <dbReference type="NCBI Taxonomy" id="132474"/>
    <lineage>
        <taxon>Bacteria</taxon>
        <taxon>Bacillati</taxon>
        <taxon>Actinomycetota</taxon>
        <taxon>Actinomycetes</taxon>
        <taxon>Kitasatosporales</taxon>
        <taxon>Streptomycetaceae</taxon>
        <taxon>Streptomyces</taxon>
    </lineage>
</organism>
<reference evidence="3 4" key="1">
    <citation type="submission" date="2022-03" db="EMBL/GenBank/DDBJ databases">
        <title>Complete genome of Streptomyces rimosus ssp. rimosus R7 (=ATCC 10970).</title>
        <authorList>
            <person name="Beganovic S."/>
            <person name="Ruckert C."/>
            <person name="Busche T."/>
            <person name="Kalinowski J."/>
            <person name="Wittmann C."/>
        </authorList>
    </citation>
    <scope>NUCLEOTIDE SEQUENCE [LARGE SCALE GENOMIC DNA]</scope>
    <source>
        <strain evidence="3 4">R7</strain>
    </source>
</reference>
<feature type="transmembrane region" description="Helical" evidence="2">
    <location>
        <begin position="141"/>
        <end position="162"/>
    </location>
</feature>
<feature type="transmembrane region" description="Helical" evidence="2">
    <location>
        <begin position="65"/>
        <end position="88"/>
    </location>
</feature>
<gene>
    <name evidence="3" type="ORF">SRIMR7_32600</name>
</gene>
<evidence type="ECO:0000313" key="4">
    <source>
        <dbReference type="Proteomes" id="UP000829494"/>
    </source>
</evidence>
<dbReference type="EMBL" id="CP094298">
    <property type="protein sequence ID" value="UNZ06904.1"/>
    <property type="molecule type" value="Genomic_DNA"/>
</dbReference>
<evidence type="ECO:0000313" key="3">
    <source>
        <dbReference type="EMBL" id="UNZ06904.1"/>
    </source>
</evidence>
<keyword evidence="2" id="KW-0812">Transmembrane</keyword>
<dbReference type="Proteomes" id="UP000829494">
    <property type="component" value="Chromosome"/>
</dbReference>
<dbReference type="GeneID" id="66853958"/>
<feature type="transmembrane region" description="Helical" evidence="2">
    <location>
        <begin position="109"/>
        <end position="129"/>
    </location>
</feature>
<keyword evidence="2" id="KW-0472">Membrane</keyword>
<dbReference type="InterPro" id="IPR018723">
    <property type="entry name" value="DUF2254_membrane"/>
</dbReference>
<dbReference type="Pfam" id="PF10011">
    <property type="entry name" value="DUF2254"/>
    <property type="match status" value="1"/>
</dbReference>
<accession>A0ABY3ZA15</accession>
<feature type="region of interest" description="Disordered" evidence="1">
    <location>
        <begin position="413"/>
        <end position="441"/>
    </location>
</feature>
<evidence type="ECO:0008006" key="5">
    <source>
        <dbReference type="Google" id="ProtNLM"/>
    </source>
</evidence>
<protein>
    <recommendedName>
        <fullName evidence="5">DUF2254 domain-containing protein</fullName>
    </recommendedName>
</protein>
<feature type="region of interest" description="Disordered" evidence="1">
    <location>
        <begin position="189"/>
        <end position="209"/>
    </location>
</feature>
<evidence type="ECO:0000256" key="1">
    <source>
        <dbReference type="SAM" id="MobiDB-lite"/>
    </source>
</evidence>
<name>A0ABY3ZA15_STRRM</name>
<sequence>MGGWRWYRTRRRLRTHRVWKLPVVLLLVGLFLSWLLPAADREFTHLQRDVGEQFFPHLDSGSMSTLLGAVAGGMITLTGLVFTALTLAMQFGAAQLSVRVVPILQQEPVMRWAMGTFMATFVYTLMVSVRLAVREEDYRPVLSMLFAIGLSVVCAVLFFALVARVSGVLNSGVLLRTLAAEGRRAVFRTHPSGRPATGGPLPEDGAQADGEPEVVRLGTPPRSGQVLLAFDARRLERLARRWGARVELVPVVGDFVALEAPLFAVYGPGGRTRRRALLRCLLFGETQSVSGDPAGALRALVDIALKALSPAVNDPGRAVQVLDHIEDLLVLLAPRTAPEPAAGTAAFTHRTRSWADYVCIGTDEIRHFGAASVQVQRRLRALYATVVPLCGPERAGPVDARLATMDAEALRQWPQELDRHLAGRPDPQGLGTESGSEPLAP</sequence>
<keyword evidence="4" id="KW-1185">Reference proteome</keyword>
<keyword evidence="2" id="KW-1133">Transmembrane helix</keyword>
<dbReference type="RefSeq" id="WP_003984511.1">
    <property type="nucleotide sequence ID" value="NZ_CP043497.1"/>
</dbReference>
<proteinExistence type="predicted"/>